<organism evidence="3 4">
    <name type="scientific">Pyxidicoccus parkwayensis</name>
    <dbReference type="NCBI Taxonomy" id="2813578"/>
    <lineage>
        <taxon>Bacteria</taxon>
        <taxon>Pseudomonadati</taxon>
        <taxon>Myxococcota</taxon>
        <taxon>Myxococcia</taxon>
        <taxon>Myxococcales</taxon>
        <taxon>Cystobacterineae</taxon>
        <taxon>Myxococcaceae</taxon>
        <taxon>Pyxidicoccus</taxon>
    </lineage>
</organism>
<reference evidence="3 4" key="1">
    <citation type="submission" date="2021-02" db="EMBL/GenBank/DDBJ databases">
        <title>De Novo genome assembly of isolated myxobacteria.</title>
        <authorList>
            <person name="Stevens D.C."/>
        </authorList>
    </citation>
    <scope>NUCLEOTIDE SEQUENCE [LARGE SCALE GENOMIC DNA]</scope>
    <source>
        <strain evidence="4">SCPEA02</strain>
    </source>
</reference>
<sequence>MRPILRVLLPCLVLVLVRCTPAAPAAVDAGAPDAGARHEVPGTLRVRVLGPDGAPLASSHVQLVSSSLDAPTVWLQTDDHGEAGHPIASSGHHRVFAFWLEKGRFQRYAWKDVELRPGTGDPRVELRFASASVPPISGQVKGLDGLPVEGATVEAFQHFTSVPLDDDLLRNTTGPRETATTTTDAEGRFTVQPLREGEYGLSVVHDKGLGDVTAHTGGPAADIVLIPRCVRSASGRVVDEQGAPIPRFQVDSRRVRDAKGRFTLQGGCFVHIEAPGFVPQRLPLLSLKALHVELPDVVLARARQLSGRVVGPDSKPAGGVALEASWDGDTTNPTGESEETSGRFSLGPVPVGREVTVLAKRADGSLRRRVAADETAPLVIELPADDSRLDVLVKDASGKALGGADVEARGAWGSVTLRTDATGHAAGKVPSGSYEVHVTHQLRGLPDQRRVAYRFAPVTVQVARGNDTPVEVRPMQGTGRLRVLLPEPSHYNSIFVIPGAHEVPANIRSLGARVEHPLVADAASDKRAQYSEGIIYYEAQNDFSDLVPGPYTVFATNPRDDGPGLLLFHQTVQVDGRGRQVVQVRFEGDSALRLY</sequence>
<dbReference type="RefSeq" id="WP_206721992.1">
    <property type="nucleotide sequence ID" value="NZ_CP071090.1"/>
</dbReference>
<name>A0ABX7NNJ0_9BACT</name>
<dbReference type="InterPro" id="IPR008969">
    <property type="entry name" value="CarboxyPept-like_regulatory"/>
</dbReference>
<dbReference type="EMBL" id="CP071090">
    <property type="protein sequence ID" value="QSQ20412.1"/>
    <property type="molecule type" value="Genomic_DNA"/>
</dbReference>
<evidence type="ECO:0000256" key="1">
    <source>
        <dbReference type="SAM" id="MobiDB-lite"/>
    </source>
</evidence>
<feature type="chain" id="PRO_5047309892" evidence="2">
    <location>
        <begin position="26"/>
        <end position="595"/>
    </location>
</feature>
<dbReference type="SUPFAM" id="SSF49452">
    <property type="entry name" value="Starch-binding domain-like"/>
    <property type="match status" value="1"/>
</dbReference>
<dbReference type="Gene3D" id="2.60.40.1120">
    <property type="entry name" value="Carboxypeptidase-like, regulatory domain"/>
    <property type="match status" value="1"/>
</dbReference>
<dbReference type="Pfam" id="PF13620">
    <property type="entry name" value="CarboxypepD_reg"/>
    <property type="match status" value="1"/>
</dbReference>
<accession>A0ABX7NNJ0</accession>
<protein>
    <submittedName>
        <fullName evidence="3">Carboxypeptidase regulatory-like domain-containing protein</fullName>
    </submittedName>
</protein>
<gene>
    <name evidence="3" type="ORF">JY651_34915</name>
</gene>
<feature type="signal peptide" evidence="2">
    <location>
        <begin position="1"/>
        <end position="25"/>
    </location>
</feature>
<feature type="region of interest" description="Disordered" evidence="1">
    <location>
        <begin position="308"/>
        <end position="343"/>
    </location>
</feature>
<keyword evidence="2" id="KW-0732">Signal</keyword>
<dbReference type="InterPro" id="IPR013784">
    <property type="entry name" value="Carb-bd-like_fold"/>
</dbReference>
<evidence type="ECO:0000256" key="2">
    <source>
        <dbReference type="SAM" id="SignalP"/>
    </source>
</evidence>
<keyword evidence="4" id="KW-1185">Reference proteome</keyword>
<evidence type="ECO:0000313" key="4">
    <source>
        <dbReference type="Proteomes" id="UP000662747"/>
    </source>
</evidence>
<evidence type="ECO:0000313" key="3">
    <source>
        <dbReference type="EMBL" id="QSQ20412.1"/>
    </source>
</evidence>
<dbReference type="Proteomes" id="UP000662747">
    <property type="component" value="Chromosome"/>
</dbReference>
<proteinExistence type="predicted"/>
<dbReference type="SUPFAM" id="SSF49464">
    <property type="entry name" value="Carboxypeptidase regulatory domain-like"/>
    <property type="match status" value="1"/>
</dbReference>